<protein>
    <submittedName>
        <fullName evidence="1">Uncharacterized protein</fullName>
    </submittedName>
</protein>
<dbReference type="EMBL" id="SIXH01000058">
    <property type="protein sequence ID" value="TBO59951.1"/>
    <property type="molecule type" value="Genomic_DNA"/>
</dbReference>
<keyword evidence="2" id="KW-1185">Reference proteome</keyword>
<gene>
    <name evidence="1" type="ORF">EYS09_09245</name>
</gene>
<evidence type="ECO:0000313" key="2">
    <source>
        <dbReference type="Proteomes" id="UP000292452"/>
    </source>
</evidence>
<organism evidence="1 2">
    <name type="scientific">Streptomyces kasugaensis</name>
    <dbReference type="NCBI Taxonomy" id="1946"/>
    <lineage>
        <taxon>Bacteria</taxon>
        <taxon>Bacillati</taxon>
        <taxon>Actinomycetota</taxon>
        <taxon>Actinomycetes</taxon>
        <taxon>Kitasatosporales</taxon>
        <taxon>Streptomycetaceae</taxon>
        <taxon>Streptomyces</taxon>
    </lineage>
</organism>
<evidence type="ECO:0000313" key="1">
    <source>
        <dbReference type="EMBL" id="TBO59951.1"/>
    </source>
</evidence>
<dbReference type="AlphaFoldDB" id="A0A4V2JIV1"/>
<name>A0A4V2JIV1_STRKA</name>
<accession>A0A4V2JIV1</accession>
<proteinExistence type="predicted"/>
<comment type="caution">
    <text evidence="1">The sequence shown here is derived from an EMBL/GenBank/DDBJ whole genome shotgun (WGS) entry which is preliminary data.</text>
</comment>
<dbReference type="Proteomes" id="UP000292452">
    <property type="component" value="Unassembled WGS sequence"/>
</dbReference>
<dbReference type="RefSeq" id="WP_131122857.1">
    <property type="nucleotide sequence ID" value="NZ_NDXL01000003.1"/>
</dbReference>
<sequence>MQDYPARLNSADVAGTREEHLDVFQKQPRDGSLGCGQRRVPPPHEILGFAEGEVRHPLGVPKTRSDVLEVGRDLAISRSALTNASLLS</sequence>
<reference evidence="1 2" key="1">
    <citation type="submission" date="2019-02" db="EMBL/GenBank/DDBJ databases">
        <title>Draft Genome Sequence of Streptomyces sp. AM-2504, identified by 16S rRNA comparative analysis as a Streptomyces Kasugaensis strain.</title>
        <authorList>
            <person name="Napolioni V."/>
            <person name="Giuliodori A.M."/>
            <person name="Spurio R."/>
            <person name="Fabbretti A."/>
        </authorList>
    </citation>
    <scope>NUCLEOTIDE SEQUENCE [LARGE SCALE GENOMIC DNA]</scope>
    <source>
        <strain evidence="1 2">AM-2504</strain>
    </source>
</reference>